<proteinExistence type="predicted"/>
<evidence type="ECO:0000313" key="1">
    <source>
        <dbReference type="EMBL" id="KAG9228055.1"/>
    </source>
</evidence>
<accession>A0A9P7Y698</accession>
<gene>
    <name evidence="1" type="ORF">BJ875DRAFT_271714</name>
</gene>
<reference evidence="1" key="1">
    <citation type="journal article" date="2021" name="IMA Fungus">
        <title>Genomic characterization of three marine fungi, including Emericellopsis atlantica sp. nov. with signatures of a generalist lifestyle and marine biomass degradation.</title>
        <authorList>
            <person name="Hagestad O.C."/>
            <person name="Hou L."/>
            <person name="Andersen J.H."/>
            <person name="Hansen E.H."/>
            <person name="Altermark B."/>
            <person name="Li C."/>
            <person name="Kuhnert E."/>
            <person name="Cox R.J."/>
            <person name="Crous P.W."/>
            <person name="Spatafora J.W."/>
            <person name="Lail K."/>
            <person name="Amirebrahimi M."/>
            <person name="Lipzen A."/>
            <person name="Pangilinan J."/>
            <person name="Andreopoulos W."/>
            <person name="Hayes R.D."/>
            <person name="Ng V."/>
            <person name="Grigoriev I.V."/>
            <person name="Jackson S.A."/>
            <person name="Sutton T.D.S."/>
            <person name="Dobson A.D.W."/>
            <person name="Rama T."/>
        </authorList>
    </citation>
    <scope>NUCLEOTIDE SEQUENCE</scope>
    <source>
        <strain evidence="1">TRa018bII</strain>
    </source>
</reference>
<name>A0A9P7Y698_9HELO</name>
<dbReference type="Proteomes" id="UP000824998">
    <property type="component" value="Unassembled WGS sequence"/>
</dbReference>
<dbReference type="EMBL" id="MU252130">
    <property type="protein sequence ID" value="KAG9228055.1"/>
    <property type="molecule type" value="Genomic_DNA"/>
</dbReference>
<keyword evidence="2" id="KW-1185">Reference proteome</keyword>
<dbReference type="AlphaFoldDB" id="A0A9P7Y698"/>
<dbReference type="OrthoDB" id="3511455at2759"/>
<protein>
    <submittedName>
        <fullName evidence="1">Uncharacterized protein</fullName>
    </submittedName>
</protein>
<organism evidence="1 2">
    <name type="scientific">Amylocarpus encephaloides</name>
    <dbReference type="NCBI Taxonomy" id="45428"/>
    <lineage>
        <taxon>Eukaryota</taxon>
        <taxon>Fungi</taxon>
        <taxon>Dikarya</taxon>
        <taxon>Ascomycota</taxon>
        <taxon>Pezizomycotina</taxon>
        <taxon>Leotiomycetes</taxon>
        <taxon>Helotiales</taxon>
        <taxon>Helotiales incertae sedis</taxon>
        <taxon>Amylocarpus</taxon>
    </lineage>
</organism>
<evidence type="ECO:0000313" key="2">
    <source>
        <dbReference type="Proteomes" id="UP000824998"/>
    </source>
</evidence>
<comment type="caution">
    <text evidence="1">The sequence shown here is derived from an EMBL/GenBank/DDBJ whole genome shotgun (WGS) entry which is preliminary data.</text>
</comment>
<sequence length="530" mass="59950">MDIAAFALQLAWIFAAFRRPLETLALSAPEMQHIVSDSAEVQHMFALNLQSLKKAPDAQTSARCWNPFFRSLVIASGFPIPERPPRIRGVELSIPLMMRLAQLEYYLPYFESFVLKGRIAAAVPEYEDSPGDERCIQWHIIHNDDNSDLGMESFHNEVTVLESNRHFLGLYSDSRIHLGTAVSNTQALKSAPDGELYNLPRHIVWSRSVNVSASLGVSHAGAGVSSPWQFSKDTLTSTNPGPIKTQVSDACQNLSVLYETDRKVGWMVPEICVIFHLMRRHMQDRGTFGEDEYPAFQKVKDEELADKSLQYVERSDTIKELFKSFGSRFRQMKELIYVRSNEGFTLSFLSFLSFHLFTETDSLCGVDFVTLSNLPEQWSVKRVNINKEDSGGWAKVIKAQWKEGKQGDKQRQVILAFFCKTLDPKPICHETSVGLCGTWQPIPSGKSYLVTTYGCIESLSSRHGAQQLSPDHYWRKSSIEPFQCTSPDCNRLQKTQPKFEQGDWELSSHDSALVFGGRFTHMGAECPLLQ</sequence>